<keyword evidence="2" id="KW-1185">Reference proteome</keyword>
<accession>A0A137S1T1</accession>
<proteinExistence type="predicted"/>
<evidence type="ECO:0000313" key="2">
    <source>
        <dbReference type="Proteomes" id="UP000070282"/>
    </source>
</evidence>
<keyword evidence="1" id="KW-0378">Hydrolase</keyword>
<comment type="caution">
    <text evidence="1">The sequence shown here is derived from an EMBL/GenBank/DDBJ whole genome shotgun (WGS) entry which is preliminary data.</text>
</comment>
<dbReference type="PATRIC" id="fig|1306954.6.peg.2820"/>
<evidence type="ECO:0000313" key="1">
    <source>
        <dbReference type="EMBL" id="KXO06381.1"/>
    </source>
</evidence>
<keyword evidence="1" id="KW-0540">Nuclease</keyword>
<dbReference type="AlphaFoldDB" id="A0A137S1T1"/>
<gene>
    <name evidence="1" type="ORF">J122_3984</name>
</gene>
<reference evidence="2" key="1">
    <citation type="submission" date="2015-12" db="EMBL/GenBank/DDBJ databases">
        <authorList>
            <person name="Lima A."/>
            <person name="Farahani Zayas N."/>
            <person name="Castro Da Silva M.A."/>
            <person name="Cabral A."/>
            <person name="Pessatti M.L."/>
        </authorList>
    </citation>
    <scope>NUCLEOTIDE SEQUENCE [LARGE SCALE GENOMIC DNA]</scope>
    <source>
        <strain evidence="2">LAMA 842</strain>
    </source>
</reference>
<keyword evidence="1" id="KW-0269">Exonuclease</keyword>
<dbReference type="RefSeq" id="WP_061333772.1">
    <property type="nucleotide sequence ID" value="NZ_LOCO01000036.1"/>
</dbReference>
<name>A0A137S1T1_9GAMM</name>
<dbReference type="EMBL" id="LOCO01000036">
    <property type="protein sequence ID" value="KXO06381.1"/>
    <property type="molecule type" value="Genomic_DNA"/>
</dbReference>
<dbReference type="Proteomes" id="UP000070282">
    <property type="component" value="Unassembled WGS sequence"/>
</dbReference>
<organism evidence="1 2">
    <name type="scientific">Marinobacter excellens LAMA 842</name>
    <dbReference type="NCBI Taxonomy" id="1306954"/>
    <lineage>
        <taxon>Bacteria</taxon>
        <taxon>Pseudomonadati</taxon>
        <taxon>Pseudomonadota</taxon>
        <taxon>Gammaproteobacteria</taxon>
        <taxon>Pseudomonadales</taxon>
        <taxon>Marinobacteraceae</taxon>
        <taxon>Marinobacter</taxon>
    </lineage>
</organism>
<dbReference type="GO" id="GO:0004527">
    <property type="term" value="F:exonuclease activity"/>
    <property type="evidence" value="ECO:0007669"/>
    <property type="project" value="UniProtKB-KW"/>
</dbReference>
<sequence>MTNGKLLIVDLEATCWVSRFNPEGEPQSVHNIEIIEFGCGVDDARNMVRLLPYVDWRLESELLTPQECTE</sequence>
<protein>
    <submittedName>
        <fullName evidence="1">Exonuclease, RNase T and DNA polymerase III</fullName>
    </submittedName>
</protein>